<evidence type="ECO:0008006" key="5">
    <source>
        <dbReference type="Google" id="ProtNLM"/>
    </source>
</evidence>
<feature type="region of interest" description="Disordered" evidence="1">
    <location>
        <begin position="1"/>
        <end position="21"/>
    </location>
</feature>
<dbReference type="Proteomes" id="UP000539313">
    <property type="component" value="Unassembled WGS sequence"/>
</dbReference>
<proteinExistence type="predicted"/>
<organism evidence="3 4">
    <name type="scientific">Thermomonospora cellulosilytica</name>
    <dbReference type="NCBI Taxonomy" id="1411118"/>
    <lineage>
        <taxon>Bacteria</taxon>
        <taxon>Bacillati</taxon>
        <taxon>Actinomycetota</taxon>
        <taxon>Actinomycetes</taxon>
        <taxon>Streptosporangiales</taxon>
        <taxon>Thermomonosporaceae</taxon>
        <taxon>Thermomonospora</taxon>
    </lineage>
</organism>
<reference evidence="3 4" key="1">
    <citation type="submission" date="2020-08" db="EMBL/GenBank/DDBJ databases">
        <title>Sequencing the genomes of 1000 actinobacteria strains.</title>
        <authorList>
            <person name="Klenk H.-P."/>
        </authorList>
    </citation>
    <scope>NUCLEOTIDE SEQUENCE [LARGE SCALE GENOMIC DNA]</scope>
    <source>
        <strain evidence="3 4">DSM 45823</strain>
    </source>
</reference>
<feature type="transmembrane region" description="Helical" evidence="2">
    <location>
        <begin position="81"/>
        <end position="98"/>
    </location>
</feature>
<dbReference type="AlphaFoldDB" id="A0A7W3R6E6"/>
<evidence type="ECO:0000256" key="1">
    <source>
        <dbReference type="SAM" id="MobiDB-lite"/>
    </source>
</evidence>
<keyword evidence="2" id="KW-0472">Membrane</keyword>
<dbReference type="RefSeq" id="WP_182704224.1">
    <property type="nucleotide sequence ID" value="NZ_JACJII010000001.1"/>
</dbReference>
<feature type="compositionally biased region" description="Polar residues" evidence="1">
    <location>
        <begin position="1"/>
        <end position="11"/>
    </location>
</feature>
<protein>
    <recommendedName>
        <fullName evidence="5">DUF2335 domain-containing protein</fullName>
    </recommendedName>
</protein>
<accession>A0A7W3R6E6</accession>
<keyword evidence="4" id="KW-1185">Reference proteome</keyword>
<name>A0A7W3R6E6_9ACTN</name>
<comment type="caution">
    <text evidence="3">The sequence shown here is derived from an EMBL/GenBank/DDBJ whole genome shotgun (WGS) entry which is preliminary data.</text>
</comment>
<gene>
    <name evidence="3" type="ORF">HNR21_000950</name>
</gene>
<keyword evidence="2" id="KW-1133">Transmembrane helix</keyword>
<evidence type="ECO:0000256" key="2">
    <source>
        <dbReference type="SAM" id="Phobius"/>
    </source>
</evidence>
<feature type="transmembrane region" description="Helical" evidence="2">
    <location>
        <begin position="104"/>
        <end position="123"/>
    </location>
</feature>
<evidence type="ECO:0000313" key="3">
    <source>
        <dbReference type="EMBL" id="MBA9002068.1"/>
    </source>
</evidence>
<keyword evidence="2" id="KW-0812">Transmembrane</keyword>
<dbReference type="EMBL" id="JACJII010000001">
    <property type="protein sequence ID" value="MBA9002068.1"/>
    <property type="molecule type" value="Genomic_DNA"/>
</dbReference>
<sequence>MSDELSITVSGSGELPEQTRKALSDALAKHGRDLMDEAGRVAAAQHSGAGDPMITPGMVTDMDVWLRRGYIQRGRSRQEKIAHITGLLASFIGGFFINNITEPWGAIGVVLCGAVLLGSVHWGSQ</sequence>
<evidence type="ECO:0000313" key="4">
    <source>
        <dbReference type="Proteomes" id="UP000539313"/>
    </source>
</evidence>